<evidence type="ECO:0000256" key="4">
    <source>
        <dbReference type="ARBA" id="ARBA00022776"/>
    </source>
</evidence>
<comment type="subcellular location">
    <subcellularLocation>
        <location evidence="1">Nucleus</location>
    </subcellularLocation>
</comment>
<dbReference type="Gene3D" id="6.10.250.90">
    <property type="match status" value="1"/>
</dbReference>
<sequence length="735" mass="85100">MATPSDNTEVIRMLRDVKNSIWKSLTPMRVTEHNFNDYISSVSGSKHLNTPNIATKLNFSGLDDTQVSDSAMSRTLESPESLKRKLLYTEAELQASKAKIQERESMISVLEPASKKLRVSLENELERYKRQVEHTSTKMVTLEHKFVWSRRQLYAAKDEIAKLENQKKIEMDEYQMEKISLQQEISSLKVKVEDAKSEKIEAVRKSNMEIGSLELKVSMLSEELQKSQEYIQSLKRKNTEIAETAAMCNSYKEELKELQRKYKELENKIEADKDAALIVSSRLNDLKDLNELQKENHVLKEEVSKYKESNVMLYQEKLWSLQEKLSKAERKCVAVAKLQAENEQLKAKISQWEEMFDDKSSSHKSPTAFSRKLSEYQQKEALLTNKLSHMTSHCESLESQMVKKDEMIKTLNHKLEQAQLNISHQDSVIKRLQRKILFLTKEKNNCRKLLDSYLSEATVSGIALNAAQISHLEEANADYKKALEKSEKEIDVLNEKLKNSSNYREEGSEVKALKDKNSTLLSKISELQNESNELKKRLSKQEPSKEESSGKGEKIVHLRFNPLENANKNFLEQFHKMREENDQLKKRIRVLEEEGAAAVDVTMKVQQKLESEGADSTLQSLKEQLAASERKVRFILENARLKSTEFREAVYRLLGYRIDVPMAETYKLSHVYADSRDDYLLFKINSSGMQLVETEYSKQVSERMEMYLHQHDSFPAFLASLTMDLFNQQTFMIES</sequence>
<evidence type="ECO:0000256" key="1">
    <source>
        <dbReference type="ARBA" id="ARBA00004123"/>
    </source>
</evidence>
<organism evidence="9 10">
    <name type="scientific">Trichonephila inaurata madagascariensis</name>
    <dbReference type="NCBI Taxonomy" id="2747483"/>
    <lineage>
        <taxon>Eukaryota</taxon>
        <taxon>Metazoa</taxon>
        <taxon>Ecdysozoa</taxon>
        <taxon>Arthropoda</taxon>
        <taxon>Chelicerata</taxon>
        <taxon>Arachnida</taxon>
        <taxon>Araneae</taxon>
        <taxon>Araneomorphae</taxon>
        <taxon>Entelegynae</taxon>
        <taxon>Araneoidea</taxon>
        <taxon>Nephilidae</taxon>
        <taxon>Trichonephila</taxon>
        <taxon>Trichonephila inaurata</taxon>
    </lineage>
</organism>
<evidence type="ECO:0000256" key="7">
    <source>
        <dbReference type="SAM" id="Coils"/>
    </source>
</evidence>
<dbReference type="EMBL" id="BMAV01023338">
    <property type="protein sequence ID" value="GFY79004.1"/>
    <property type="molecule type" value="Genomic_DNA"/>
</dbReference>
<feature type="coiled-coil region" evidence="7">
    <location>
        <begin position="118"/>
        <end position="355"/>
    </location>
</feature>
<gene>
    <name evidence="9" type="primary">MAD1L1</name>
    <name evidence="9" type="ORF">TNIN_395121</name>
</gene>
<dbReference type="GO" id="GO:0007094">
    <property type="term" value="P:mitotic spindle assembly checkpoint signaling"/>
    <property type="evidence" value="ECO:0007669"/>
    <property type="project" value="InterPro"/>
</dbReference>
<dbReference type="SUPFAM" id="SSF75704">
    <property type="entry name" value="Mitotic arrest deficient-like 1, Mad1"/>
    <property type="match status" value="1"/>
</dbReference>
<dbReference type="GO" id="GO:0000776">
    <property type="term" value="C:kinetochore"/>
    <property type="evidence" value="ECO:0007669"/>
    <property type="project" value="TreeGrafter"/>
</dbReference>
<accession>A0A8X6YZ28</accession>
<dbReference type="OrthoDB" id="331602at2759"/>
<comment type="caution">
    <text evidence="9">The sequence shown here is derived from an EMBL/GenBank/DDBJ whole genome shotgun (WGS) entry which is preliminary data.</text>
</comment>
<evidence type="ECO:0000256" key="3">
    <source>
        <dbReference type="ARBA" id="ARBA00022618"/>
    </source>
</evidence>
<evidence type="ECO:0000313" key="9">
    <source>
        <dbReference type="EMBL" id="GFY79004.1"/>
    </source>
</evidence>
<keyword evidence="4" id="KW-0498">Mitosis</keyword>
<keyword evidence="3" id="KW-0132">Cell division</keyword>
<evidence type="ECO:0000256" key="2">
    <source>
        <dbReference type="ARBA" id="ARBA00008029"/>
    </source>
</evidence>
<dbReference type="Gene3D" id="3.30.457.60">
    <property type="match status" value="1"/>
</dbReference>
<feature type="coiled-coil region" evidence="7">
    <location>
        <begin position="567"/>
        <end position="638"/>
    </location>
</feature>
<protein>
    <submittedName>
        <fullName evidence="9">Mitotic spindle assembly checkpoint protein MAD1</fullName>
    </submittedName>
</protein>
<dbReference type="GO" id="GO:0051315">
    <property type="term" value="P:attachment of mitotic spindle microtubules to kinetochore"/>
    <property type="evidence" value="ECO:0007669"/>
    <property type="project" value="TreeGrafter"/>
</dbReference>
<evidence type="ECO:0000256" key="6">
    <source>
        <dbReference type="ARBA" id="ARBA00023306"/>
    </source>
</evidence>
<feature type="region of interest" description="Disordered" evidence="8">
    <location>
        <begin position="531"/>
        <end position="553"/>
    </location>
</feature>
<dbReference type="PANTHER" id="PTHR23168">
    <property type="entry name" value="MITOTIC SPINDLE ASSEMBLY CHECKPOINT PROTEIN MAD1 MITOTIC ARREST DEFICIENT-LIKE PROTEIN 1"/>
    <property type="match status" value="1"/>
</dbReference>
<dbReference type="GO" id="GO:0072686">
    <property type="term" value="C:mitotic spindle"/>
    <property type="evidence" value="ECO:0007669"/>
    <property type="project" value="TreeGrafter"/>
</dbReference>
<evidence type="ECO:0000256" key="8">
    <source>
        <dbReference type="SAM" id="MobiDB-lite"/>
    </source>
</evidence>
<proteinExistence type="inferred from homology"/>
<keyword evidence="6" id="KW-0131">Cell cycle</keyword>
<keyword evidence="5" id="KW-0539">Nucleus</keyword>
<comment type="similarity">
    <text evidence="2">Belongs to the MAD1 family.</text>
</comment>
<feature type="compositionally biased region" description="Basic and acidic residues" evidence="8">
    <location>
        <begin position="532"/>
        <end position="553"/>
    </location>
</feature>
<dbReference type="InterPro" id="IPR008672">
    <property type="entry name" value="Mad1"/>
</dbReference>
<keyword evidence="10" id="KW-1185">Reference proteome</keyword>
<dbReference type="Proteomes" id="UP000886998">
    <property type="component" value="Unassembled WGS sequence"/>
</dbReference>
<dbReference type="GO" id="GO:0051301">
    <property type="term" value="P:cell division"/>
    <property type="evidence" value="ECO:0007669"/>
    <property type="project" value="UniProtKB-KW"/>
</dbReference>
<dbReference type="AlphaFoldDB" id="A0A8X6YZ28"/>
<dbReference type="PANTHER" id="PTHR23168:SF0">
    <property type="entry name" value="MITOTIC SPINDLE ASSEMBLY CHECKPOINT PROTEIN MAD1"/>
    <property type="match status" value="1"/>
</dbReference>
<evidence type="ECO:0000313" key="10">
    <source>
        <dbReference type="Proteomes" id="UP000886998"/>
    </source>
</evidence>
<dbReference type="GO" id="GO:0005635">
    <property type="term" value="C:nuclear envelope"/>
    <property type="evidence" value="ECO:0007669"/>
    <property type="project" value="TreeGrafter"/>
</dbReference>
<dbReference type="Pfam" id="PF05557">
    <property type="entry name" value="MAD"/>
    <property type="match status" value="1"/>
</dbReference>
<name>A0A8X6YZ28_9ARAC</name>
<reference evidence="9" key="1">
    <citation type="submission" date="2020-08" db="EMBL/GenBank/DDBJ databases">
        <title>Multicomponent nature underlies the extraordinary mechanical properties of spider dragline silk.</title>
        <authorList>
            <person name="Kono N."/>
            <person name="Nakamura H."/>
            <person name="Mori M."/>
            <person name="Yoshida Y."/>
            <person name="Ohtoshi R."/>
            <person name="Malay A.D."/>
            <person name="Moran D.A.P."/>
            <person name="Tomita M."/>
            <person name="Numata K."/>
            <person name="Arakawa K."/>
        </authorList>
    </citation>
    <scope>NUCLEOTIDE SEQUENCE</scope>
</reference>
<evidence type="ECO:0000256" key="5">
    <source>
        <dbReference type="ARBA" id="ARBA00023242"/>
    </source>
</evidence>
<keyword evidence="7" id="KW-0175">Coiled coil</keyword>